<sequence length="112" mass="12605">MTTRCSWSAAEVKGTRLFSLGICARGKGKHHNQDHFHVPLTGLPRTPWGFSYHRLRTSALIQSLSELLSPVSQLQSKTGAHLSANEYEKHEKNKCSKIQAILDFNPIERKPP</sequence>
<dbReference type="EMBL" id="BGPR01003720">
    <property type="protein sequence ID" value="GBM91628.1"/>
    <property type="molecule type" value="Genomic_DNA"/>
</dbReference>
<keyword evidence="2" id="KW-1185">Reference proteome</keyword>
<name>A0A4Y2JQ77_ARAVE</name>
<reference evidence="1 2" key="1">
    <citation type="journal article" date="2019" name="Sci. Rep.">
        <title>Orb-weaving spider Araneus ventricosus genome elucidates the spidroin gene catalogue.</title>
        <authorList>
            <person name="Kono N."/>
            <person name="Nakamura H."/>
            <person name="Ohtoshi R."/>
            <person name="Moran D.A.P."/>
            <person name="Shinohara A."/>
            <person name="Yoshida Y."/>
            <person name="Fujiwara M."/>
            <person name="Mori M."/>
            <person name="Tomita M."/>
            <person name="Arakawa K."/>
        </authorList>
    </citation>
    <scope>NUCLEOTIDE SEQUENCE [LARGE SCALE GENOMIC DNA]</scope>
</reference>
<dbReference type="Proteomes" id="UP000499080">
    <property type="component" value="Unassembled WGS sequence"/>
</dbReference>
<organism evidence="1 2">
    <name type="scientific">Araneus ventricosus</name>
    <name type="common">Orbweaver spider</name>
    <name type="synonym">Epeira ventricosa</name>
    <dbReference type="NCBI Taxonomy" id="182803"/>
    <lineage>
        <taxon>Eukaryota</taxon>
        <taxon>Metazoa</taxon>
        <taxon>Ecdysozoa</taxon>
        <taxon>Arthropoda</taxon>
        <taxon>Chelicerata</taxon>
        <taxon>Arachnida</taxon>
        <taxon>Araneae</taxon>
        <taxon>Araneomorphae</taxon>
        <taxon>Entelegynae</taxon>
        <taxon>Araneoidea</taxon>
        <taxon>Araneidae</taxon>
        <taxon>Araneus</taxon>
    </lineage>
</organism>
<protein>
    <submittedName>
        <fullName evidence="1">Uncharacterized protein</fullName>
    </submittedName>
</protein>
<dbReference type="AlphaFoldDB" id="A0A4Y2JQ77"/>
<evidence type="ECO:0000313" key="1">
    <source>
        <dbReference type="EMBL" id="GBM91628.1"/>
    </source>
</evidence>
<comment type="caution">
    <text evidence="1">The sequence shown here is derived from an EMBL/GenBank/DDBJ whole genome shotgun (WGS) entry which is preliminary data.</text>
</comment>
<accession>A0A4Y2JQ77</accession>
<gene>
    <name evidence="1" type="ORF">AVEN_271281_1</name>
</gene>
<proteinExistence type="predicted"/>
<evidence type="ECO:0000313" key="2">
    <source>
        <dbReference type="Proteomes" id="UP000499080"/>
    </source>
</evidence>